<dbReference type="SUPFAM" id="SSF47384">
    <property type="entry name" value="Homodimeric domain of signal transducing histidine kinase"/>
    <property type="match status" value="1"/>
</dbReference>
<comment type="caution">
    <text evidence="12">The sequence shown here is derived from an EMBL/GenBank/DDBJ whole genome shotgun (WGS) entry which is preliminary data.</text>
</comment>
<dbReference type="InterPro" id="IPR004358">
    <property type="entry name" value="Sig_transdc_His_kin-like_C"/>
</dbReference>
<proteinExistence type="predicted"/>
<sequence length="420" mass="45155">MLGATLPMAEAIGGMAGVAAVGVLAAVAAHAAGRRAGRGSLEQRLAALAARLGVDLPEGGGVEPTLQQLEQVTDRAAETVAESSAEAIRLRRALDTLPQGVIVCDETGEVVFRNARAVGLMGGRHGDALAAQAVVDLLALAWQQGSAERTLDLYGPPRRTLAVRTQLLDDGRRTLGVAAVIDDVSERRRLEEIRRDFVANVSHELKTPMGALGLLAETLVAEEDPQVVRRLASRIQDEAFRVSRIIDDLLDLSRIEAEEAPPREPVPIGLVMAEALERVRAAAEQRAVKIEVEEPDPPVAVVAERRQLVSALYNLLENAVKYSYEGGLVRFSGTVHDGEVVFAVADQGIGIPARELERIFERFYRVEKGRSRQTGGTGLGLSIVRHVAANHQGRVEVESREGEGSTFRLVVPLESGSRRS</sequence>
<dbReference type="GO" id="GO:0016301">
    <property type="term" value="F:kinase activity"/>
    <property type="evidence" value="ECO:0007669"/>
    <property type="project" value="UniProtKB-KW"/>
</dbReference>
<keyword evidence="7" id="KW-0902">Two-component regulatory system</keyword>
<dbReference type="InterPro" id="IPR005467">
    <property type="entry name" value="His_kinase_dom"/>
</dbReference>
<keyword evidence="13" id="KW-1185">Reference proteome</keyword>
<dbReference type="InterPro" id="IPR003661">
    <property type="entry name" value="HisK_dim/P_dom"/>
</dbReference>
<evidence type="ECO:0000313" key="12">
    <source>
        <dbReference type="EMBL" id="MFC0082635.1"/>
    </source>
</evidence>
<keyword evidence="8" id="KW-0472">Membrane</keyword>
<dbReference type="Gene3D" id="1.10.287.130">
    <property type="match status" value="1"/>
</dbReference>
<organism evidence="12 13">
    <name type="scientific">Aciditerrimonas ferrireducens</name>
    <dbReference type="NCBI Taxonomy" id="667306"/>
    <lineage>
        <taxon>Bacteria</taxon>
        <taxon>Bacillati</taxon>
        <taxon>Actinomycetota</taxon>
        <taxon>Acidimicrobiia</taxon>
        <taxon>Acidimicrobiales</taxon>
        <taxon>Acidimicrobiaceae</taxon>
        <taxon>Aciditerrimonas</taxon>
    </lineage>
</organism>
<dbReference type="InterPro" id="IPR000014">
    <property type="entry name" value="PAS"/>
</dbReference>
<dbReference type="InterPro" id="IPR036097">
    <property type="entry name" value="HisK_dim/P_sf"/>
</dbReference>
<reference evidence="12 13" key="1">
    <citation type="submission" date="2024-09" db="EMBL/GenBank/DDBJ databases">
        <authorList>
            <person name="Sun Q."/>
            <person name="Mori K."/>
        </authorList>
    </citation>
    <scope>NUCLEOTIDE SEQUENCE [LARGE SCALE GENOMIC DNA]</scope>
    <source>
        <strain evidence="12 13">JCM 15389</strain>
    </source>
</reference>
<dbReference type="RefSeq" id="WP_377790249.1">
    <property type="nucleotide sequence ID" value="NZ_JBHLYQ010000126.1"/>
</dbReference>
<dbReference type="CDD" id="cd00082">
    <property type="entry name" value="HisKA"/>
    <property type="match status" value="1"/>
</dbReference>
<feature type="domain" description="Histidine kinase" evidence="10">
    <location>
        <begin position="200"/>
        <end position="415"/>
    </location>
</feature>
<evidence type="ECO:0000256" key="7">
    <source>
        <dbReference type="ARBA" id="ARBA00023012"/>
    </source>
</evidence>
<accession>A0ABV6C4L2</accession>
<dbReference type="InterPro" id="IPR003594">
    <property type="entry name" value="HATPase_dom"/>
</dbReference>
<protein>
    <recommendedName>
        <fullName evidence="9">Sensor-like histidine kinase SenX3</fullName>
        <ecNumber evidence="3">2.7.13.3</ecNumber>
    </recommendedName>
</protein>
<evidence type="ECO:0000313" key="13">
    <source>
        <dbReference type="Proteomes" id="UP001589788"/>
    </source>
</evidence>
<evidence type="ECO:0000259" key="11">
    <source>
        <dbReference type="PROSITE" id="PS50112"/>
    </source>
</evidence>
<evidence type="ECO:0000256" key="8">
    <source>
        <dbReference type="ARBA" id="ARBA00023136"/>
    </source>
</evidence>
<dbReference type="InterPro" id="IPR036890">
    <property type="entry name" value="HATPase_C_sf"/>
</dbReference>
<evidence type="ECO:0000256" key="1">
    <source>
        <dbReference type="ARBA" id="ARBA00000085"/>
    </source>
</evidence>
<dbReference type="SUPFAM" id="SSF55874">
    <property type="entry name" value="ATPase domain of HSP90 chaperone/DNA topoisomerase II/histidine kinase"/>
    <property type="match status" value="1"/>
</dbReference>
<name>A0ABV6C4L2_9ACTN</name>
<dbReference type="PRINTS" id="PR00344">
    <property type="entry name" value="BCTRLSENSOR"/>
</dbReference>
<dbReference type="PROSITE" id="PS50109">
    <property type="entry name" value="HIS_KIN"/>
    <property type="match status" value="1"/>
</dbReference>
<dbReference type="PROSITE" id="PS50112">
    <property type="entry name" value="PAS"/>
    <property type="match status" value="1"/>
</dbReference>
<dbReference type="PANTHER" id="PTHR45453">
    <property type="entry name" value="PHOSPHATE REGULON SENSOR PROTEIN PHOR"/>
    <property type="match status" value="1"/>
</dbReference>
<evidence type="ECO:0000259" key="10">
    <source>
        <dbReference type="PROSITE" id="PS50109"/>
    </source>
</evidence>
<dbReference type="Pfam" id="PF13188">
    <property type="entry name" value="PAS_8"/>
    <property type="match status" value="1"/>
</dbReference>
<dbReference type="SMART" id="SM00091">
    <property type="entry name" value="PAS"/>
    <property type="match status" value="1"/>
</dbReference>
<dbReference type="InterPro" id="IPR050351">
    <property type="entry name" value="BphY/WalK/GraS-like"/>
</dbReference>
<dbReference type="SMART" id="SM00387">
    <property type="entry name" value="HATPase_c"/>
    <property type="match status" value="1"/>
</dbReference>
<evidence type="ECO:0000256" key="3">
    <source>
        <dbReference type="ARBA" id="ARBA00012438"/>
    </source>
</evidence>
<evidence type="ECO:0000256" key="2">
    <source>
        <dbReference type="ARBA" id="ARBA00004236"/>
    </source>
</evidence>
<feature type="domain" description="PAS" evidence="11">
    <location>
        <begin position="86"/>
        <end position="138"/>
    </location>
</feature>
<keyword evidence="6 12" id="KW-0418">Kinase</keyword>
<comment type="catalytic activity">
    <reaction evidence="1">
        <text>ATP + protein L-histidine = ADP + protein N-phospho-L-histidine.</text>
        <dbReference type="EC" id="2.7.13.3"/>
    </reaction>
</comment>
<dbReference type="Gene3D" id="3.30.450.20">
    <property type="entry name" value="PAS domain"/>
    <property type="match status" value="1"/>
</dbReference>
<gene>
    <name evidence="12" type="ORF">ACFFRE_10875</name>
</gene>
<dbReference type="CDD" id="cd00075">
    <property type="entry name" value="HATPase"/>
    <property type="match status" value="1"/>
</dbReference>
<dbReference type="SUPFAM" id="SSF55785">
    <property type="entry name" value="PYP-like sensor domain (PAS domain)"/>
    <property type="match status" value="1"/>
</dbReference>
<evidence type="ECO:0000256" key="6">
    <source>
        <dbReference type="ARBA" id="ARBA00022777"/>
    </source>
</evidence>
<dbReference type="Gene3D" id="3.30.565.10">
    <property type="entry name" value="Histidine kinase-like ATPase, C-terminal domain"/>
    <property type="match status" value="1"/>
</dbReference>
<dbReference type="InterPro" id="IPR035965">
    <property type="entry name" value="PAS-like_dom_sf"/>
</dbReference>
<comment type="subcellular location">
    <subcellularLocation>
        <location evidence="2">Cell membrane</location>
    </subcellularLocation>
</comment>
<dbReference type="Pfam" id="PF00512">
    <property type="entry name" value="HisKA"/>
    <property type="match status" value="1"/>
</dbReference>
<dbReference type="PANTHER" id="PTHR45453:SF1">
    <property type="entry name" value="PHOSPHATE REGULON SENSOR PROTEIN PHOR"/>
    <property type="match status" value="1"/>
</dbReference>
<dbReference type="EMBL" id="JBHLYQ010000126">
    <property type="protein sequence ID" value="MFC0082635.1"/>
    <property type="molecule type" value="Genomic_DNA"/>
</dbReference>
<dbReference type="Pfam" id="PF02518">
    <property type="entry name" value="HATPase_c"/>
    <property type="match status" value="1"/>
</dbReference>
<dbReference type="SMART" id="SM00388">
    <property type="entry name" value="HisKA"/>
    <property type="match status" value="1"/>
</dbReference>
<dbReference type="EC" id="2.7.13.3" evidence="3"/>
<evidence type="ECO:0000256" key="4">
    <source>
        <dbReference type="ARBA" id="ARBA00022553"/>
    </source>
</evidence>
<keyword evidence="5" id="KW-0808">Transferase</keyword>
<keyword evidence="4" id="KW-0597">Phosphoprotein</keyword>
<evidence type="ECO:0000256" key="5">
    <source>
        <dbReference type="ARBA" id="ARBA00022679"/>
    </source>
</evidence>
<dbReference type="Proteomes" id="UP001589788">
    <property type="component" value="Unassembled WGS sequence"/>
</dbReference>
<evidence type="ECO:0000256" key="9">
    <source>
        <dbReference type="ARBA" id="ARBA00039401"/>
    </source>
</evidence>